<dbReference type="Proteomes" id="UP000008084">
    <property type="component" value="Chromosome"/>
</dbReference>
<dbReference type="HOGENOM" id="CLU_206628_0_0_6"/>
<dbReference type="AlphaFoldDB" id="A0A0H3NNV0"/>
<organism evidence="1 2">
    <name type="scientific">Yersinia enterocolitica subsp. palearctica serotype O:3 (strain DSM 13030 / CIP 106945 / Y11)</name>
    <dbReference type="NCBI Taxonomy" id="930944"/>
    <lineage>
        <taxon>Bacteria</taxon>
        <taxon>Pseudomonadati</taxon>
        <taxon>Pseudomonadota</taxon>
        <taxon>Gammaproteobacteria</taxon>
        <taxon>Enterobacterales</taxon>
        <taxon>Yersiniaceae</taxon>
        <taxon>Yersinia</taxon>
    </lineage>
</organism>
<dbReference type="KEGG" id="yey:Y11_14181"/>
<protein>
    <submittedName>
        <fullName evidence="1">Integrase</fullName>
    </submittedName>
</protein>
<sequence>MLSAGANPSFIALQMGHASAQMVFSVYDERMSDSNDE</sequence>
<gene>
    <name evidence="1" type="ordered locus">Y11_14181</name>
</gene>
<dbReference type="PATRIC" id="fig|930944.6.peg.1408"/>
<reference evidence="1 2" key="1">
    <citation type="journal article" date="2011" name="J. Bacteriol.">
        <title>Complete genome sequence of Yersinia enterocolitica subsp. palearctica serogroup O:3.</title>
        <authorList>
            <person name="Batzilla J."/>
            <person name="Hoper D."/>
            <person name="Antonenka U."/>
            <person name="Heesemann J."/>
            <person name="Rakin A."/>
        </authorList>
    </citation>
    <scope>NUCLEOTIDE SEQUENCE [LARGE SCALE GENOMIC DNA]</scope>
    <source>
        <strain evidence="2">DSM 13030 / CIP 106945 / Y11</strain>
    </source>
</reference>
<name>A0A0H3NNV0_YERE1</name>
<accession>A0A0H3NNV0</accession>
<evidence type="ECO:0000313" key="1">
    <source>
        <dbReference type="EMBL" id="CBY26763.1"/>
    </source>
</evidence>
<proteinExistence type="predicted"/>
<evidence type="ECO:0000313" key="2">
    <source>
        <dbReference type="Proteomes" id="UP000008084"/>
    </source>
</evidence>
<dbReference type="EMBL" id="FR729477">
    <property type="protein sequence ID" value="CBY26763.1"/>
    <property type="molecule type" value="Genomic_DNA"/>
</dbReference>